<dbReference type="SMART" id="SM00490">
    <property type="entry name" value="HELICc"/>
    <property type="match status" value="1"/>
</dbReference>
<keyword evidence="5" id="KW-0067">ATP-binding</keyword>
<dbReference type="GO" id="GO:0003724">
    <property type="term" value="F:RNA helicase activity"/>
    <property type="evidence" value="ECO:0007669"/>
    <property type="project" value="UniProtKB-EC"/>
</dbReference>
<accession>A0A9D5BFW4</accession>
<dbReference type="AlphaFoldDB" id="A0A9D5BFW4"/>
<dbReference type="Pfam" id="PF26142">
    <property type="entry name" value="DD_DDX21-DDX50"/>
    <property type="match status" value="1"/>
</dbReference>
<organism evidence="8 9">
    <name type="scientific">Pisum sativum</name>
    <name type="common">Garden pea</name>
    <name type="synonym">Lathyrus oleraceus</name>
    <dbReference type="NCBI Taxonomy" id="3888"/>
    <lineage>
        <taxon>Eukaryota</taxon>
        <taxon>Viridiplantae</taxon>
        <taxon>Streptophyta</taxon>
        <taxon>Embryophyta</taxon>
        <taxon>Tracheophyta</taxon>
        <taxon>Spermatophyta</taxon>
        <taxon>Magnoliopsida</taxon>
        <taxon>eudicotyledons</taxon>
        <taxon>Gunneridae</taxon>
        <taxon>Pentapetalae</taxon>
        <taxon>rosids</taxon>
        <taxon>fabids</taxon>
        <taxon>Fabales</taxon>
        <taxon>Fabaceae</taxon>
        <taxon>Papilionoideae</taxon>
        <taxon>50 kb inversion clade</taxon>
        <taxon>NPAAA clade</taxon>
        <taxon>Hologalegina</taxon>
        <taxon>IRL clade</taxon>
        <taxon>Fabeae</taxon>
        <taxon>Lathyrus</taxon>
    </lineage>
</organism>
<dbReference type="Gramene" id="Psat01G0176100-T1">
    <property type="protein sequence ID" value="KAI5442854.1"/>
    <property type="gene ID" value="KIW84_011761"/>
</dbReference>
<keyword evidence="9" id="KW-1185">Reference proteome</keyword>
<dbReference type="PROSITE" id="PS51194">
    <property type="entry name" value="HELICASE_CTER"/>
    <property type="match status" value="1"/>
</dbReference>
<keyword evidence="3" id="KW-0378">Hydrolase</keyword>
<dbReference type="EC" id="3.6.4.13" evidence="1"/>
<evidence type="ECO:0000256" key="3">
    <source>
        <dbReference type="ARBA" id="ARBA00022801"/>
    </source>
</evidence>
<dbReference type="InterPro" id="IPR001650">
    <property type="entry name" value="Helicase_C-like"/>
</dbReference>
<dbReference type="InterPro" id="IPR027417">
    <property type="entry name" value="P-loop_NTPase"/>
</dbReference>
<evidence type="ECO:0000256" key="5">
    <source>
        <dbReference type="ARBA" id="ARBA00022840"/>
    </source>
</evidence>
<dbReference type="GO" id="GO:0003723">
    <property type="term" value="F:RNA binding"/>
    <property type="evidence" value="ECO:0007669"/>
    <property type="project" value="TreeGrafter"/>
</dbReference>
<dbReference type="EMBL" id="JAMSHJ010000001">
    <property type="protein sequence ID" value="KAI5442854.1"/>
    <property type="molecule type" value="Genomic_DNA"/>
</dbReference>
<dbReference type="InterPro" id="IPR050547">
    <property type="entry name" value="DEAD_box_RNA_helicases"/>
</dbReference>
<gene>
    <name evidence="8" type="ORF">KIW84_011761</name>
</gene>
<proteinExistence type="predicted"/>
<name>A0A9D5BFW4_PEA</name>
<comment type="caution">
    <text evidence="8">The sequence shown here is derived from an EMBL/GenBank/DDBJ whole genome shotgun (WGS) entry which is preliminary data.</text>
</comment>
<sequence>MLITAIAIWIDDWLVVQLDHGKVVAGLVGNEKMKASTNVRHIILPCNSTARAQVIPDIIRCYSSGGRTIIFAEKKESASEFAGLLPGARALHGDIQQSQREITLKGFRSGKFLTLVATNVAARGLDINDVQLIIQCESPRDVEAYIHRSGRTGRAGNTGVAVMLYDPRRSNISKIERETGIKFEHVSAPQPDEIAKAIGGEAAELISDVSDSVIPSFKAAAEELLNNSGLTAVELLAKALAKAEDKVDGVQGLALTADGQGAVF</sequence>
<dbReference type="SUPFAM" id="SSF52540">
    <property type="entry name" value="P-loop containing nucleoside triphosphate hydrolases"/>
    <property type="match status" value="1"/>
</dbReference>
<evidence type="ECO:0000256" key="6">
    <source>
        <dbReference type="ARBA" id="ARBA00047984"/>
    </source>
</evidence>
<dbReference type="PANTHER" id="PTHR47963">
    <property type="entry name" value="DEAD-BOX ATP-DEPENDENT RNA HELICASE 47, MITOCHONDRIAL"/>
    <property type="match status" value="1"/>
</dbReference>
<dbReference type="GO" id="GO:0005524">
    <property type="term" value="F:ATP binding"/>
    <property type="evidence" value="ECO:0007669"/>
    <property type="project" value="UniProtKB-KW"/>
</dbReference>
<feature type="domain" description="Helicase C-terminal" evidence="7">
    <location>
        <begin position="53"/>
        <end position="195"/>
    </location>
</feature>
<dbReference type="Pfam" id="PF00271">
    <property type="entry name" value="Helicase_C"/>
    <property type="match status" value="1"/>
</dbReference>
<keyword evidence="2" id="KW-0547">Nucleotide-binding</keyword>
<reference evidence="8 9" key="1">
    <citation type="journal article" date="2022" name="Nat. Genet.">
        <title>Improved pea reference genome and pan-genome highlight genomic features and evolutionary characteristics.</title>
        <authorList>
            <person name="Yang T."/>
            <person name="Liu R."/>
            <person name="Luo Y."/>
            <person name="Hu S."/>
            <person name="Wang D."/>
            <person name="Wang C."/>
            <person name="Pandey M.K."/>
            <person name="Ge S."/>
            <person name="Xu Q."/>
            <person name="Li N."/>
            <person name="Li G."/>
            <person name="Huang Y."/>
            <person name="Saxena R.K."/>
            <person name="Ji Y."/>
            <person name="Li M."/>
            <person name="Yan X."/>
            <person name="He Y."/>
            <person name="Liu Y."/>
            <person name="Wang X."/>
            <person name="Xiang C."/>
            <person name="Varshney R.K."/>
            <person name="Ding H."/>
            <person name="Gao S."/>
            <person name="Zong X."/>
        </authorList>
    </citation>
    <scope>NUCLEOTIDE SEQUENCE [LARGE SCALE GENOMIC DNA]</scope>
    <source>
        <strain evidence="8 9">cv. Zhongwan 6</strain>
    </source>
</reference>
<keyword evidence="4 8" id="KW-0347">Helicase</keyword>
<dbReference type="GO" id="GO:0016787">
    <property type="term" value="F:hydrolase activity"/>
    <property type="evidence" value="ECO:0007669"/>
    <property type="project" value="UniProtKB-KW"/>
</dbReference>
<evidence type="ECO:0000313" key="8">
    <source>
        <dbReference type="EMBL" id="KAI5442854.1"/>
    </source>
</evidence>
<evidence type="ECO:0000256" key="2">
    <source>
        <dbReference type="ARBA" id="ARBA00022741"/>
    </source>
</evidence>
<protein>
    <recommendedName>
        <fullName evidence="1">RNA helicase</fullName>
        <ecNumber evidence="1">3.6.4.13</ecNumber>
    </recommendedName>
</protein>
<evidence type="ECO:0000313" key="9">
    <source>
        <dbReference type="Proteomes" id="UP001058974"/>
    </source>
</evidence>
<dbReference type="InterPro" id="IPR059027">
    <property type="entry name" value="DD_DDX21-DDX50"/>
</dbReference>
<comment type="catalytic activity">
    <reaction evidence="6">
        <text>ATP + H2O = ADP + phosphate + H(+)</text>
        <dbReference type="Rhea" id="RHEA:13065"/>
        <dbReference type="ChEBI" id="CHEBI:15377"/>
        <dbReference type="ChEBI" id="CHEBI:15378"/>
        <dbReference type="ChEBI" id="CHEBI:30616"/>
        <dbReference type="ChEBI" id="CHEBI:43474"/>
        <dbReference type="ChEBI" id="CHEBI:456216"/>
        <dbReference type="EC" id="3.6.4.13"/>
    </reaction>
</comment>
<evidence type="ECO:0000259" key="7">
    <source>
        <dbReference type="PROSITE" id="PS51194"/>
    </source>
</evidence>
<dbReference type="PANTHER" id="PTHR47963:SF8">
    <property type="entry name" value="ATP-DEPENDENT RNA HELICASE DEAD"/>
    <property type="match status" value="1"/>
</dbReference>
<dbReference type="Proteomes" id="UP001058974">
    <property type="component" value="Chromosome 1"/>
</dbReference>
<dbReference type="Gene3D" id="3.40.50.300">
    <property type="entry name" value="P-loop containing nucleotide triphosphate hydrolases"/>
    <property type="match status" value="1"/>
</dbReference>
<evidence type="ECO:0000256" key="1">
    <source>
        <dbReference type="ARBA" id="ARBA00012552"/>
    </source>
</evidence>
<evidence type="ECO:0000256" key="4">
    <source>
        <dbReference type="ARBA" id="ARBA00022806"/>
    </source>
</evidence>
<dbReference type="CDD" id="cd18787">
    <property type="entry name" value="SF2_C_DEAD"/>
    <property type="match status" value="1"/>
</dbReference>